<evidence type="ECO:0000313" key="4">
    <source>
        <dbReference type="EMBL" id="AEH24139.1"/>
    </source>
</evidence>
<dbReference type="OrthoDB" id="98357at2157"/>
<dbReference type="FunFam" id="3.10.20.30:FF:000010">
    <property type="entry name" value="Molybdopterin synthase sulfur carrier subunit"/>
    <property type="match status" value="1"/>
</dbReference>
<dbReference type="PANTHER" id="PTHR33359">
    <property type="entry name" value="MOLYBDOPTERIN SYNTHASE SULFUR CARRIER SUBUNIT"/>
    <property type="match status" value="1"/>
</dbReference>
<dbReference type="InterPro" id="IPR010038">
    <property type="entry name" value="MoaD_arc-typ"/>
</dbReference>
<evidence type="ECO:0000256" key="3">
    <source>
        <dbReference type="ARBA" id="ARBA00023150"/>
    </source>
</evidence>
<dbReference type="GO" id="GO:0000166">
    <property type="term" value="F:nucleotide binding"/>
    <property type="evidence" value="ECO:0007669"/>
    <property type="project" value="UniProtKB-KW"/>
</dbReference>
<dbReference type="InterPro" id="IPR044672">
    <property type="entry name" value="MOCS2A"/>
</dbReference>
<accession>F8AHE2</accession>
<comment type="pathway">
    <text evidence="1">Cofactor biosynthesis; molybdopterin biosynthesis.</text>
</comment>
<evidence type="ECO:0000256" key="2">
    <source>
        <dbReference type="ARBA" id="ARBA00022741"/>
    </source>
</evidence>
<dbReference type="InterPro" id="IPR003749">
    <property type="entry name" value="ThiS/MoaD-like"/>
</dbReference>
<dbReference type="NCBIfam" id="TIGR01687">
    <property type="entry name" value="moaD_arch"/>
    <property type="match status" value="1"/>
</dbReference>
<sequence>MKVRVRYFARFRDLAGVGEEDVELPEGATVRDLIELIKDRHPRFKDEVFGEGHDEDADVNISVNGRYVDWDQELHDGDVVGIFPPVSGG</sequence>
<evidence type="ECO:0000313" key="5">
    <source>
        <dbReference type="Proteomes" id="UP000008386"/>
    </source>
</evidence>
<dbReference type="SUPFAM" id="SSF54285">
    <property type="entry name" value="MoaD/ThiS"/>
    <property type="match status" value="1"/>
</dbReference>
<dbReference type="InterPro" id="IPR016155">
    <property type="entry name" value="Mopterin_synth/thiamin_S_b"/>
</dbReference>
<protein>
    <submittedName>
        <fullName evidence="4">Molybdopterin converting factor, subunit 1</fullName>
    </submittedName>
</protein>
<dbReference type="KEGG" id="pya:PYCH_04490"/>
<dbReference type="InterPro" id="IPR054834">
    <property type="entry name" value="SAMP1_3"/>
</dbReference>
<dbReference type="UniPathway" id="UPA00344"/>
<dbReference type="GeneID" id="10837025"/>
<dbReference type="Pfam" id="PF02597">
    <property type="entry name" value="ThiS"/>
    <property type="match status" value="1"/>
</dbReference>
<dbReference type="NCBIfam" id="NF041918">
    <property type="entry name" value="SAMP1"/>
    <property type="match status" value="1"/>
</dbReference>
<dbReference type="eggNOG" id="arCOG00536">
    <property type="taxonomic scope" value="Archaea"/>
</dbReference>
<dbReference type="PANTHER" id="PTHR33359:SF1">
    <property type="entry name" value="MOLYBDOPTERIN SYNTHASE SULFUR CARRIER SUBUNIT"/>
    <property type="match status" value="1"/>
</dbReference>
<dbReference type="CDD" id="cd00754">
    <property type="entry name" value="Ubl_MoaD"/>
    <property type="match status" value="1"/>
</dbReference>
<reference evidence="4 5" key="1">
    <citation type="journal article" date="2011" name="J. Bacteriol.">
        <title>Complete genome sequence of the obligate piezophilic hyperthermophilic archaeon Pyrococcus yayanosii CH1.</title>
        <authorList>
            <person name="Jun X."/>
            <person name="Lupeng L."/>
            <person name="Minjuan X."/>
            <person name="Oger P."/>
            <person name="Fengping W."/>
            <person name="Jebbar M."/>
            <person name="Xiang X."/>
        </authorList>
    </citation>
    <scope>NUCLEOTIDE SEQUENCE [LARGE SCALE GENOMIC DNA]</scope>
    <source>
        <strain evidence="5">CH1 / JCM 16557</strain>
    </source>
</reference>
<dbReference type="Proteomes" id="UP000008386">
    <property type="component" value="Chromosome"/>
</dbReference>
<gene>
    <name evidence="4" type="ordered locus">PYCH_04490</name>
</gene>
<dbReference type="EMBL" id="CP002779">
    <property type="protein sequence ID" value="AEH24139.1"/>
    <property type="molecule type" value="Genomic_DNA"/>
</dbReference>
<dbReference type="HOGENOM" id="CLU_114601_1_2_2"/>
<dbReference type="AlphaFoldDB" id="F8AHE2"/>
<organism evidence="4 5">
    <name type="scientific">Pyrococcus yayanosii (strain CH1 / JCM 16557)</name>
    <dbReference type="NCBI Taxonomy" id="529709"/>
    <lineage>
        <taxon>Archaea</taxon>
        <taxon>Methanobacteriati</taxon>
        <taxon>Methanobacteriota</taxon>
        <taxon>Thermococci</taxon>
        <taxon>Thermococcales</taxon>
        <taxon>Thermococcaceae</taxon>
        <taxon>Pyrococcus</taxon>
    </lineage>
</organism>
<keyword evidence="3" id="KW-0501">Molybdenum cofactor biosynthesis</keyword>
<dbReference type="InterPro" id="IPR012675">
    <property type="entry name" value="Beta-grasp_dom_sf"/>
</dbReference>
<name>F8AHE2_PYRYC</name>
<keyword evidence="5" id="KW-1185">Reference proteome</keyword>
<dbReference type="RefSeq" id="WP_013905196.1">
    <property type="nucleotide sequence ID" value="NC_015680.1"/>
</dbReference>
<dbReference type="Gene3D" id="3.10.20.30">
    <property type="match status" value="1"/>
</dbReference>
<evidence type="ECO:0000256" key="1">
    <source>
        <dbReference type="ARBA" id="ARBA00005046"/>
    </source>
</evidence>
<dbReference type="STRING" id="529709.PYCH_04490"/>
<proteinExistence type="predicted"/>
<dbReference type="GO" id="GO:0006777">
    <property type="term" value="P:Mo-molybdopterin cofactor biosynthetic process"/>
    <property type="evidence" value="ECO:0007669"/>
    <property type="project" value="UniProtKB-KW"/>
</dbReference>
<keyword evidence="2" id="KW-0547">Nucleotide-binding</keyword>
<dbReference type="GO" id="GO:1990133">
    <property type="term" value="C:molybdopterin adenylyltransferase complex"/>
    <property type="evidence" value="ECO:0007669"/>
    <property type="project" value="TreeGrafter"/>
</dbReference>